<dbReference type="InterPro" id="IPR000515">
    <property type="entry name" value="MetI-like"/>
</dbReference>
<dbReference type="GO" id="GO:0005886">
    <property type="term" value="C:plasma membrane"/>
    <property type="evidence" value="ECO:0007669"/>
    <property type="project" value="UniProtKB-SubCell"/>
</dbReference>
<evidence type="ECO:0000256" key="2">
    <source>
        <dbReference type="ARBA" id="ARBA00007069"/>
    </source>
</evidence>
<reference evidence="10 11" key="1">
    <citation type="submission" date="2020-11" db="EMBL/GenBank/DDBJ databases">
        <title>Draft genome sequencing of a Lachnospiraceae strain isolated from anoxic soil subjected to BSD treatment.</title>
        <authorList>
            <person name="Uek A."/>
            <person name="Tonouchi A."/>
        </authorList>
    </citation>
    <scope>NUCLEOTIDE SEQUENCE [LARGE SCALE GENOMIC DNA]</scope>
    <source>
        <strain evidence="10 11">TB5</strain>
    </source>
</reference>
<evidence type="ECO:0000313" key="11">
    <source>
        <dbReference type="Proteomes" id="UP000595897"/>
    </source>
</evidence>
<evidence type="ECO:0000256" key="1">
    <source>
        <dbReference type="ARBA" id="ARBA00004651"/>
    </source>
</evidence>
<gene>
    <name evidence="10" type="primary">metI</name>
    <name evidence="10" type="ORF">bsdtb5_28730</name>
</gene>
<dbReference type="EMBL" id="AP024169">
    <property type="protein sequence ID" value="BCN31578.1"/>
    <property type="molecule type" value="Genomic_DNA"/>
</dbReference>
<feature type="transmembrane region" description="Helical" evidence="8">
    <location>
        <begin position="75"/>
        <end position="96"/>
    </location>
</feature>
<dbReference type="AlphaFoldDB" id="A0A7R7IDB6"/>
<comment type="similarity">
    <text evidence="2">Belongs to the binding-protein-dependent transport system permease family. CysTW subfamily.</text>
</comment>
<evidence type="ECO:0000313" key="10">
    <source>
        <dbReference type="EMBL" id="BCN31578.1"/>
    </source>
</evidence>
<dbReference type="FunFam" id="1.10.3720.10:FF:000002">
    <property type="entry name" value="D-methionine ABC transporter permease MetI"/>
    <property type="match status" value="1"/>
</dbReference>
<evidence type="ECO:0000256" key="8">
    <source>
        <dbReference type="RuleBase" id="RU363032"/>
    </source>
</evidence>
<feature type="transmembrane region" description="Helical" evidence="8">
    <location>
        <begin position="205"/>
        <end position="227"/>
    </location>
</feature>
<dbReference type="SUPFAM" id="SSF161098">
    <property type="entry name" value="MetI-like"/>
    <property type="match status" value="1"/>
</dbReference>
<organism evidence="10 11">
    <name type="scientific">Anaeromicropila herbilytica</name>
    <dbReference type="NCBI Taxonomy" id="2785025"/>
    <lineage>
        <taxon>Bacteria</taxon>
        <taxon>Bacillati</taxon>
        <taxon>Bacillota</taxon>
        <taxon>Clostridia</taxon>
        <taxon>Lachnospirales</taxon>
        <taxon>Lachnospiraceae</taxon>
        <taxon>Anaeromicropila</taxon>
    </lineage>
</organism>
<feature type="transmembrane region" description="Helical" evidence="8">
    <location>
        <begin position="34"/>
        <end position="55"/>
    </location>
</feature>
<dbReference type="Pfam" id="PF00528">
    <property type="entry name" value="BPD_transp_1"/>
    <property type="match status" value="1"/>
</dbReference>
<dbReference type="Gene3D" id="1.10.3720.10">
    <property type="entry name" value="MetI-like"/>
    <property type="match status" value="1"/>
</dbReference>
<evidence type="ECO:0000256" key="3">
    <source>
        <dbReference type="ARBA" id="ARBA00022448"/>
    </source>
</evidence>
<sequence>MDNFMKLINGLSNTLNDIMTNYSDMLVQGMLDTLYMTLVATIIAYLFGLPIGILAEVTSKDGIHPMPVINKVLGFIINVGRSIPFIILLVAIMPFTRMVIGTTIGPKAATVPLIIGAIPFIARLVENSLKELDKGVIEAARSMGASDMQIVFKVMLVEALPSIILGVSLSSITLVGYTAMAGTVGGRGLGDIAIRYGYYRYQPDVMIITIILLVILVQIIQSIGQLISKKIDKKNT</sequence>
<evidence type="ECO:0000256" key="7">
    <source>
        <dbReference type="ARBA" id="ARBA00023136"/>
    </source>
</evidence>
<dbReference type="NCBIfam" id="NF008049">
    <property type="entry name" value="PRK10782.1"/>
    <property type="match status" value="1"/>
</dbReference>
<dbReference type="InterPro" id="IPR035906">
    <property type="entry name" value="MetI-like_sf"/>
</dbReference>
<name>A0A7R7IDB6_9FIRM</name>
<keyword evidence="5 8" id="KW-0812">Transmembrane</keyword>
<protein>
    <submittedName>
        <fullName evidence="10">Methionine ABC transporter permease</fullName>
    </submittedName>
</protein>
<comment type="subcellular location">
    <subcellularLocation>
        <location evidence="1 8">Cell membrane</location>
        <topology evidence="1 8">Multi-pass membrane protein</topology>
    </subcellularLocation>
</comment>
<feature type="transmembrane region" description="Helical" evidence="8">
    <location>
        <begin position="108"/>
        <end position="125"/>
    </location>
</feature>
<dbReference type="PROSITE" id="PS50928">
    <property type="entry name" value="ABC_TM1"/>
    <property type="match status" value="1"/>
</dbReference>
<dbReference type="InterPro" id="IPR051322">
    <property type="entry name" value="AA_ABC_Transporter_Permease"/>
</dbReference>
<keyword evidence="7 8" id="KW-0472">Membrane</keyword>
<dbReference type="PANTHER" id="PTHR30450">
    <property type="entry name" value="ABC TRANSPORTER PERMEASE"/>
    <property type="match status" value="1"/>
</dbReference>
<feature type="transmembrane region" description="Helical" evidence="8">
    <location>
        <begin position="150"/>
        <end position="177"/>
    </location>
</feature>
<dbReference type="CDD" id="cd06261">
    <property type="entry name" value="TM_PBP2"/>
    <property type="match status" value="1"/>
</dbReference>
<keyword evidence="11" id="KW-1185">Reference proteome</keyword>
<keyword evidence="6 8" id="KW-1133">Transmembrane helix</keyword>
<evidence type="ECO:0000256" key="6">
    <source>
        <dbReference type="ARBA" id="ARBA00022989"/>
    </source>
</evidence>
<keyword evidence="3 8" id="KW-0813">Transport</keyword>
<evidence type="ECO:0000259" key="9">
    <source>
        <dbReference type="PROSITE" id="PS50928"/>
    </source>
</evidence>
<dbReference type="Proteomes" id="UP000595897">
    <property type="component" value="Chromosome"/>
</dbReference>
<proteinExistence type="inferred from homology"/>
<accession>A0A7R7IDB6</accession>
<dbReference type="PANTHER" id="PTHR30450:SF1">
    <property type="entry name" value="D-METHIONINE TRANSPORT SYSTEM PERMEASE PROTEIN METI-RELATED"/>
    <property type="match status" value="1"/>
</dbReference>
<keyword evidence="4" id="KW-1003">Cell membrane</keyword>
<dbReference type="GO" id="GO:0048473">
    <property type="term" value="P:D-methionine transmembrane transport"/>
    <property type="evidence" value="ECO:0007669"/>
    <property type="project" value="TreeGrafter"/>
</dbReference>
<evidence type="ECO:0000256" key="5">
    <source>
        <dbReference type="ARBA" id="ARBA00022692"/>
    </source>
</evidence>
<feature type="domain" description="ABC transmembrane type-1" evidence="9">
    <location>
        <begin position="30"/>
        <end position="224"/>
    </location>
</feature>
<dbReference type="KEGG" id="ahb:bsdtb5_28730"/>
<evidence type="ECO:0000256" key="4">
    <source>
        <dbReference type="ARBA" id="ARBA00022475"/>
    </source>
</evidence>